<evidence type="ECO:0000256" key="7">
    <source>
        <dbReference type="ARBA" id="ARBA00023136"/>
    </source>
</evidence>
<evidence type="ECO:0000256" key="8">
    <source>
        <dbReference type="RuleBase" id="RU361157"/>
    </source>
</evidence>
<keyword evidence="6 8" id="KW-1133">Transmembrane helix</keyword>
<dbReference type="PRINTS" id="PR00164">
    <property type="entry name" value="ABC2TRNSPORT"/>
</dbReference>
<dbReference type="GO" id="GO:0043190">
    <property type="term" value="C:ATP-binding cassette (ABC) transporter complex"/>
    <property type="evidence" value="ECO:0007669"/>
    <property type="project" value="InterPro"/>
</dbReference>
<dbReference type="Proteomes" id="UP000446768">
    <property type="component" value="Unassembled WGS sequence"/>
</dbReference>
<feature type="transmembrane region" description="Helical" evidence="8">
    <location>
        <begin position="239"/>
        <end position="261"/>
    </location>
</feature>
<proteinExistence type="inferred from homology"/>
<evidence type="ECO:0000256" key="6">
    <source>
        <dbReference type="ARBA" id="ARBA00022989"/>
    </source>
</evidence>
<keyword evidence="5 8" id="KW-0812">Transmembrane</keyword>
<gene>
    <name evidence="10" type="ORF">GJ700_15465</name>
</gene>
<evidence type="ECO:0000313" key="11">
    <source>
        <dbReference type="Proteomes" id="UP000446768"/>
    </source>
</evidence>
<feature type="transmembrane region" description="Helical" evidence="8">
    <location>
        <begin position="300"/>
        <end position="321"/>
    </location>
</feature>
<dbReference type="EMBL" id="WKJJ01000009">
    <property type="protein sequence ID" value="MRV73107.1"/>
    <property type="molecule type" value="Genomic_DNA"/>
</dbReference>
<evidence type="ECO:0000313" key="10">
    <source>
        <dbReference type="EMBL" id="MRV73107.1"/>
    </source>
</evidence>
<accession>A0A7X2IN76</accession>
<evidence type="ECO:0000256" key="1">
    <source>
        <dbReference type="ARBA" id="ARBA00004651"/>
    </source>
</evidence>
<feature type="transmembrane region" description="Helical" evidence="8">
    <location>
        <begin position="273"/>
        <end position="293"/>
    </location>
</feature>
<reference evidence="10 11" key="1">
    <citation type="submission" date="2019-11" db="EMBL/GenBank/DDBJ databases">
        <title>Novel species isolated from a subtropical stream in China.</title>
        <authorList>
            <person name="Lu H."/>
        </authorList>
    </citation>
    <scope>NUCLEOTIDE SEQUENCE [LARGE SCALE GENOMIC DNA]</scope>
    <source>
        <strain evidence="10 11">FT92W</strain>
    </source>
</reference>
<feature type="domain" description="ABC transmembrane type-2" evidence="9">
    <location>
        <begin position="151"/>
        <end position="382"/>
    </location>
</feature>
<dbReference type="Gene3D" id="3.40.1710.10">
    <property type="entry name" value="abc type-2 transporter like domain"/>
    <property type="match status" value="1"/>
</dbReference>
<feature type="transmembrane region" description="Helical" evidence="8">
    <location>
        <begin position="191"/>
        <end position="213"/>
    </location>
</feature>
<dbReference type="AlphaFoldDB" id="A0A7X2IN76"/>
<dbReference type="Pfam" id="PF12698">
    <property type="entry name" value="ABC2_membrane_3"/>
    <property type="match status" value="1"/>
</dbReference>
<sequence length="384" mass="41425">MAIFIALLRRIANMCHKEFLAVLKDPASRAILIVPALVQSMLFGYAATFDLTDAPYVLVDQDRGAAARDFVARLEGGGVFRRVATLAGPQDIARLIETHDAMAAIVIAPDFERRLQAGAASPIQLIVDGRNSNTAGAAAGHVGAVTAEFNRRWREQHGGASANLAVNPASLPPTVETRAWYNPNLQTRWNILPGLIAGLSMLQTLLLSALSVAREREQGSFDQLLVTPMSPLEIMAGKALAPVLIGLAQSTIILLVTLLWFRVPMAGSVFTLYAGLALFTVASVGIGLSISAVSLNMQHAMLYTFVLIMPMMLLSGLTTPIRNMPEWMQTLTMANPLRFAIDLVQRVYLEGVGLRVVAGDLLPLAIIAAITLPLAAWLFRNRLV</sequence>
<feature type="transmembrane region" description="Helical" evidence="8">
    <location>
        <begin position="361"/>
        <end position="379"/>
    </location>
</feature>
<comment type="similarity">
    <text evidence="2 8">Belongs to the ABC-2 integral membrane protein family.</text>
</comment>
<dbReference type="InterPro" id="IPR051449">
    <property type="entry name" value="ABC-2_transporter_component"/>
</dbReference>
<dbReference type="RefSeq" id="WP_154375367.1">
    <property type="nucleotide sequence ID" value="NZ_WKJJ01000009.1"/>
</dbReference>
<evidence type="ECO:0000256" key="5">
    <source>
        <dbReference type="ARBA" id="ARBA00022692"/>
    </source>
</evidence>
<comment type="caution">
    <text evidence="8">Lacks conserved residue(s) required for the propagation of feature annotation.</text>
</comment>
<dbReference type="PANTHER" id="PTHR30294:SF44">
    <property type="entry name" value="MULTIDRUG ABC TRANSPORTER PERMEASE YBHR-RELATED"/>
    <property type="match status" value="1"/>
</dbReference>
<keyword evidence="3 8" id="KW-0813">Transport</keyword>
<keyword evidence="4 8" id="KW-1003">Cell membrane</keyword>
<dbReference type="InterPro" id="IPR000412">
    <property type="entry name" value="ABC_2_transport"/>
</dbReference>
<comment type="caution">
    <text evidence="10">The sequence shown here is derived from an EMBL/GenBank/DDBJ whole genome shotgun (WGS) entry which is preliminary data.</text>
</comment>
<evidence type="ECO:0000256" key="3">
    <source>
        <dbReference type="ARBA" id="ARBA00022448"/>
    </source>
</evidence>
<dbReference type="PROSITE" id="PS51012">
    <property type="entry name" value="ABC_TM2"/>
    <property type="match status" value="1"/>
</dbReference>
<comment type="subcellular location">
    <subcellularLocation>
        <location evidence="8">Cell inner membrane</location>
        <topology evidence="8">Multi-pass membrane protein</topology>
    </subcellularLocation>
    <subcellularLocation>
        <location evidence="1">Cell membrane</location>
        <topology evidence="1">Multi-pass membrane protein</topology>
    </subcellularLocation>
</comment>
<evidence type="ECO:0000256" key="4">
    <source>
        <dbReference type="ARBA" id="ARBA00022475"/>
    </source>
</evidence>
<name>A0A7X2IN76_9BURK</name>
<dbReference type="PANTHER" id="PTHR30294">
    <property type="entry name" value="MEMBRANE COMPONENT OF ABC TRANSPORTER YHHJ-RELATED"/>
    <property type="match status" value="1"/>
</dbReference>
<keyword evidence="11" id="KW-1185">Reference proteome</keyword>
<dbReference type="InterPro" id="IPR047817">
    <property type="entry name" value="ABC2_TM_bact-type"/>
</dbReference>
<keyword evidence="7 8" id="KW-0472">Membrane</keyword>
<evidence type="ECO:0000256" key="2">
    <source>
        <dbReference type="ARBA" id="ARBA00007783"/>
    </source>
</evidence>
<organism evidence="10 11">
    <name type="scientific">Pseudoduganella rivuli</name>
    <dbReference type="NCBI Taxonomy" id="2666085"/>
    <lineage>
        <taxon>Bacteria</taxon>
        <taxon>Pseudomonadati</taxon>
        <taxon>Pseudomonadota</taxon>
        <taxon>Betaproteobacteria</taxon>
        <taxon>Burkholderiales</taxon>
        <taxon>Oxalobacteraceae</taxon>
        <taxon>Telluria group</taxon>
        <taxon>Pseudoduganella</taxon>
    </lineage>
</organism>
<dbReference type="GO" id="GO:0140359">
    <property type="term" value="F:ABC-type transporter activity"/>
    <property type="evidence" value="ECO:0007669"/>
    <property type="project" value="InterPro"/>
</dbReference>
<dbReference type="InterPro" id="IPR013525">
    <property type="entry name" value="ABC2_TM"/>
</dbReference>
<protein>
    <recommendedName>
        <fullName evidence="8">Transport permease protein</fullName>
    </recommendedName>
</protein>
<evidence type="ECO:0000259" key="9">
    <source>
        <dbReference type="PROSITE" id="PS51012"/>
    </source>
</evidence>